<dbReference type="KEGG" id="crq:GCK72_000075"/>
<accession>E3N7M9</accession>
<dbReference type="HOGENOM" id="CLU_1278624_0_0_1"/>
<dbReference type="EMBL" id="DS268549">
    <property type="protein sequence ID" value="EFO89059.1"/>
    <property type="molecule type" value="Genomic_DNA"/>
</dbReference>
<keyword evidence="1" id="KW-0812">Transmembrane</keyword>
<keyword evidence="1" id="KW-0472">Membrane</keyword>
<dbReference type="AlphaFoldDB" id="E3N7M9"/>
<dbReference type="OMA" id="WFTISLT"/>
<sequence>MYNIRMETFIILILINSSLSLSFFFCIFFSSHYQSSRPPSSNMLRFLFFCLGVTNALTTKSSINDDSQIGRIMTFESESQLSCFYEPLEVGMILNIGMRPTFDTVYPMQFRVTSPSGDFSDWASGDGDAHMEHNTTENGAYEICVYTRRPMKINLYLQFYSPEKMERSLKSFFDHNQISKDIQNSLMASTHRIYKIYYHLKFYNQMVVRDEALQIHNSEFIQNYNIVFCVVAIIITISQVYYVRKLFRIDPKRIQF</sequence>
<evidence type="ECO:0000259" key="2">
    <source>
        <dbReference type="SMART" id="SM01190"/>
    </source>
</evidence>
<name>E3N7M9_CAERE</name>
<feature type="transmembrane region" description="Helical" evidence="1">
    <location>
        <begin position="9"/>
        <end position="33"/>
    </location>
</feature>
<dbReference type="GeneID" id="9813102"/>
<dbReference type="InParanoid" id="E3N7M9"/>
<dbReference type="CTD" id="9813102"/>
<keyword evidence="4" id="KW-1185">Reference proteome</keyword>
<evidence type="ECO:0000256" key="1">
    <source>
        <dbReference type="SAM" id="Phobius"/>
    </source>
</evidence>
<proteinExistence type="predicted"/>
<dbReference type="InterPro" id="IPR009038">
    <property type="entry name" value="GOLD_dom"/>
</dbReference>
<dbReference type="Proteomes" id="UP000008281">
    <property type="component" value="Unassembled WGS sequence"/>
</dbReference>
<dbReference type="FunCoup" id="E3N7M9">
    <property type="interactions" value="16"/>
</dbReference>
<organism evidence="4">
    <name type="scientific">Caenorhabditis remanei</name>
    <name type="common">Caenorhabditis vulgaris</name>
    <dbReference type="NCBI Taxonomy" id="31234"/>
    <lineage>
        <taxon>Eukaryota</taxon>
        <taxon>Metazoa</taxon>
        <taxon>Ecdysozoa</taxon>
        <taxon>Nematoda</taxon>
        <taxon>Chromadorea</taxon>
        <taxon>Rhabditida</taxon>
        <taxon>Rhabditina</taxon>
        <taxon>Rhabditomorpha</taxon>
        <taxon>Rhabditoidea</taxon>
        <taxon>Rhabditidae</taxon>
        <taxon>Peloderinae</taxon>
        <taxon>Caenorhabditis</taxon>
    </lineage>
</organism>
<feature type="domain" description="GOLD" evidence="2">
    <location>
        <begin position="72"/>
        <end position="248"/>
    </location>
</feature>
<reference evidence="3" key="1">
    <citation type="submission" date="2007-07" db="EMBL/GenBank/DDBJ databases">
        <title>PCAP assembly of the Caenorhabditis remanei genome.</title>
        <authorList>
            <consortium name="The Caenorhabditis remanei Sequencing Consortium"/>
            <person name="Wilson R.K."/>
        </authorList>
    </citation>
    <scope>NUCLEOTIDE SEQUENCE [LARGE SCALE GENOMIC DNA]</scope>
    <source>
        <strain evidence="3">PB4641</strain>
    </source>
</reference>
<dbReference type="Pfam" id="PF01105">
    <property type="entry name" value="EMP24_GP25L"/>
    <property type="match status" value="1"/>
</dbReference>
<evidence type="ECO:0000313" key="3">
    <source>
        <dbReference type="EMBL" id="EFO89059.1"/>
    </source>
</evidence>
<dbReference type="OrthoDB" id="10037706at2759"/>
<keyword evidence="1" id="KW-1133">Transmembrane helix</keyword>
<gene>
    <name evidence="3" type="ORF">CRE_14269</name>
</gene>
<evidence type="ECO:0000313" key="4">
    <source>
        <dbReference type="Proteomes" id="UP000008281"/>
    </source>
</evidence>
<feature type="transmembrane region" description="Helical" evidence="1">
    <location>
        <begin position="224"/>
        <end position="243"/>
    </location>
</feature>
<dbReference type="SMART" id="SM01190">
    <property type="entry name" value="EMP24_GP25L"/>
    <property type="match status" value="1"/>
</dbReference>
<protein>
    <recommendedName>
        <fullName evidence="2">GOLD domain-containing protein</fullName>
    </recommendedName>
</protein>
<dbReference type="eggNOG" id="ENOG502SGCZ">
    <property type="taxonomic scope" value="Eukaryota"/>
</dbReference>